<proteinExistence type="predicted"/>
<dbReference type="EMBL" id="JAUEOZ010000003">
    <property type="protein sequence ID" value="MDN2483835.1"/>
    <property type="molecule type" value="Genomic_DNA"/>
</dbReference>
<gene>
    <name evidence="1" type="ORF">QWJ08_21005</name>
</gene>
<evidence type="ECO:0000313" key="2">
    <source>
        <dbReference type="Proteomes" id="UP001169719"/>
    </source>
</evidence>
<reference evidence="1" key="1">
    <citation type="submission" date="2024-05" db="EMBL/GenBank/DDBJ databases">
        <title>Genome Sequences of Four Agar- Degrading Marine Bacteria.</title>
        <authorList>
            <person name="Phillips E.K."/>
            <person name="Shaffer J.C."/>
            <person name="Henson M.W."/>
            <person name="Temperton B."/>
            <person name="Thrash C.J."/>
            <person name="Martin M.O."/>
        </authorList>
    </citation>
    <scope>NUCLEOTIDE SEQUENCE</scope>
    <source>
        <strain evidence="1">EKP203</strain>
    </source>
</reference>
<organism evidence="1 2">
    <name type="scientific">Vibrio agarivorans</name>
    <dbReference type="NCBI Taxonomy" id="153622"/>
    <lineage>
        <taxon>Bacteria</taxon>
        <taxon>Pseudomonadati</taxon>
        <taxon>Pseudomonadota</taxon>
        <taxon>Gammaproteobacteria</taxon>
        <taxon>Vibrionales</taxon>
        <taxon>Vibrionaceae</taxon>
        <taxon>Vibrio</taxon>
    </lineage>
</organism>
<accession>A0ABT7Y705</accession>
<comment type="caution">
    <text evidence="1">The sequence shown here is derived from an EMBL/GenBank/DDBJ whole genome shotgun (WGS) entry which is preliminary data.</text>
</comment>
<dbReference type="RefSeq" id="WP_289963989.1">
    <property type="nucleotide sequence ID" value="NZ_JAUEOZ010000003.1"/>
</dbReference>
<dbReference type="Proteomes" id="UP001169719">
    <property type="component" value="Unassembled WGS sequence"/>
</dbReference>
<evidence type="ECO:0000313" key="1">
    <source>
        <dbReference type="EMBL" id="MDN2483835.1"/>
    </source>
</evidence>
<protein>
    <submittedName>
        <fullName evidence="1">Uncharacterized protein</fullName>
    </submittedName>
</protein>
<keyword evidence="2" id="KW-1185">Reference proteome</keyword>
<name>A0ABT7Y705_9VIBR</name>
<sequence length="265" mass="29876">MSNSFKGRAALNAIPNYQYFFHNHGLTVPGLDIGVKGVYAKLIRRTKVIDNPLHAVVLVVKHQRRGDIPKRKETSLAPCSYSTLNEWIEAAICKSYEFAKELSVIDGIDQDFERAIEWARTPQAVSIVLKSIEEKVKEKELSYKQINFDLPYSLNESGCTKFIKLEQSTNHYKLRVDFRDKLNGSKHSRVNTIISGKDLKVTAALYSSIIMKNHLNPIEFALGVYYTMLAIWTKQADLAMSPLTPSDWLRLVEVAAGGLSSELPS</sequence>